<evidence type="ECO:0000313" key="2">
    <source>
        <dbReference type="Proteomes" id="UP000501130"/>
    </source>
</evidence>
<dbReference type="Proteomes" id="UP000501130">
    <property type="component" value="Chromosome"/>
</dbReference>
<keyword evidence="2" id="KW-1185">Reference proteome</keyword>
<reference evidence="1 2" key="1">
    <citation type="submission" date="2020-05" db="EMBL/GenBank/DDBJ databases">
        <title>Compete genome of Limnobacter sp. SAORIC-580.</title>
        <authorList>
            <person name="Song J."/>
            <person name="Cho J.-C."/>
        </authorList>
    </citation>
    <scope>NUCLEOTIDE SEQUENCE [LARGE SCALE GENOMIC DNA]</scope>
    <source>
        <strain evidence="1 2">SAORIC-580</strain>
    </source>
</reference>
<protein>
    <submittedName>
        <fullName evidence="1">DUF2845 domain-containing protein</fullName>
    </submittedName>
</protein>
<gene>
    <name evidence="1" type="ORF">HKT17_02295</name>
</gene>
<dbReference type="EMBL" id="CP053084">
    <property type="protein sequence ID" value="QJR28620.1"/>
    <property type="molecule type" value="Genomic_DNA"/>
</dbReference>
<dbReference type="InterPro" id="IPR021268">
    <property type="entry name" value="DUF2845"/>
</dbReference>
<sequence length="114" mass="12509">MKHALHTVGMFVLFFLVSPVKAEALRCSQGSAYEGDSRVSVLYKCGQPALKDTFCDPVYFPGTLQPVPSPFAQSLVPCLPVEVWVYDRGQGNLIATVRFRGGVVQSISYGRQPE</sequence>
<organism evidence="1 2">
    <name type="scientific">Limnobacter profundi</name>
    <dbReference type="NCBI Taxonomy" id="2732163"/>
    <lineage>
        <taxon>Bacteria</taxon>
        <taxon>Pseudomonadati</taxon>
        <taxon>Pseudomonadota</taxon>
        <taxon>Betaproteobacteria</taxon>
        <taxon>Burkholderiales</taxon>
        <taxon>Burkholderiaceae</taxon>
        <taxon>Limnobacter</taxon>
    </lineage>
</organism>
<name>A0ABX6N2M2_9BURK</name>
<proteinExistence type="predicted"/>
<dbReference type="Pfam" id="PF11006">
    <property type="entry name" value="DUF2845"/>
    <property type="match status" value="1"/>
</dbReference>
<accession>A0ABX6N2M2</accession>
<evidence type="ECO:0000313" key="1">
    <source>
        <dbReference type="EMBL" id="QJR28620.1"/>
    </source>
</evidence>
<dbReference type="RefSeq" id="WP_171097524.1">
    <property type="nucleotide sequence ID" value="NZ_CP053084.1"/>
</dbReference>